<dbReference type="Proteomes" id="UP000240509">
    <property type="component" value="Unassembled WGS sequence"/>
</dbReference>
<accession>A0A2T4U213</accession>
<comment type="caution">
    <text evidence="1">The sequence shown here is derived from an EMBL/GenBank/DDBJ whole genome shotgun (WGS) entry which is preliminary data.</text>
</comment>
<keyword evidence="2" id="KW-1185">Reference proteome</keyword>
<proteinExistence type="predicted"/>
<evidence type="ECO:0000313" key="1">
    <source>
        <dbReference type="EMBL" id="PTL37405.1"/>
    </source>
</evidence>
<evidence type="ECO:0008006" key="3">
    <source>
        <dbReference type="Google" id="ProtNLM"/>
    </source>
</evidence>
<reference evidence="1 2" key="1">
    <citation type="submission" date="2018-03" db="EMBL/GenBank/DDBJ databases">
        <title>Alkalicoccus saliphilus sp. nov., isolated from a mineral pool.</title>
        <authorList>
            <person name="Zhao B."/>
        </authorList>
    </citation>
    <scope>NUCLEOTIDE SEQUENCE [LARGE SCALE GENOMIC DNA]</scope>
    <source>
        <strain evidence="1 2">6AG</strain>
    </source>
</reference>
<sequence length="344" mass="40059">MTDVHYFPRYSQKENMVTNNTLLLFSRLYQNSPAKFSLFINSILEDNEKELNTSVQFKQQERSSSGRVADGVISQESFKVVIETKLYSQQNIDQITGHWDAFEKEDNQIFLWIDKEPITAGYKKQINDKLLVYNKNNETDIKFASTTFKEIAHSFKDILQEFDLEMIALIDDYEKFCHESGLIDNLNNTVRVVLTGNTFDENIKHKIYFHPQDRGYQNTKYIGLYKDKAIRAIGEITGIVDAQYDENSQDFTSYEDILGHSSQTVKDQIKQITKESKAFHGYSMEDERRFFVVDEYYETEYIKTSKGGIAGVRYLDLSEVKGYKEKMNADEIAELLKGEHWGIL</sequence>
<evidence type="ECO:0000313" key="2">
    <source>
        <dbReference type="Proteomes" id="UP000240509"/>
    </source>
</evidence>
<organism evidence="1 2">
    <name type="scientific">Alkalicoccus saliphilus</name>
    <dbReference type="NCBI Taxonomy" id="200989"/>
    <lineage>
        <taxon>Bacteria</taxon>
        <taxon>Bacillati</taxon>
        <taxon>Bacillota</taxon>
        <taxon>Bacilli</taxon>
        <taxon>Bacillales</taxon>
        <taxon>Bacillaceae</taxon>
        <taxon>Alkalicoccus</taxon>
    </lineage>
</organism>
<protein>
    <recommendedName>
        <fullName evidence="3">PD-(D/E)XK nuclease superfamily protein</fullName>
    </recommendedName>
</protein>
<dbReference type="AlphaFoldDB" id="A0A2T4U213"/>
<gene>
    <name evidence="1" type="ORF">C6Y45_16620</name>
</gene>
<name>A0A2T4U213_9BACI</name>
<dbReference type="EMBL" id="PZJJ01000054">
    <property type="protein sequence ID" value="PTL37405.1"/>
    <property type="molecule type" value="Genomic_DNA"/>
</dbReference>